<protein>
    <recommendedName>
        <fullName evidence="4">Lipoprotein</fullName>
    </recommendedName>
</protein>
<reference evidence="3" key="1">
    <citation type="submission" date="2016-11" db="EMBL/GenBank/DDBJ databases">
        <authorList>
            <person name="Shukria A."/>
            <person name="Stevens D.C."/>
        </authorList>
    </citation>
    <scope>NUCLEOTIDE SEQUENCE [LARGE SCALE GENOMIC DNA]</scope>
    <source>
        <strain evidence="3">Cbfe23</strain>
    </source>
</reference>
<reference evidence="2 3" key="2">
    <citation type="submission" date="2016-12" db="EMBL/GenBank/DDBJ databases">
        <title>Draft Genome Sequence of Cystobacter ferrugineus Strain Cbfe23.</title>
        <authorList>
            <person name="Akbar S."/>
            <person name="Dowd S.E."/>
            <person name="Stevens D.C."/>
        </authorList>
    </citation>
    <scope>NUCLEOTIDE SEQUENCE [LARGE SCALE GENOMIC DNA]</scope>
    <source>
        <strain evidence="2 3">Cbfe23</strain>
    </source>
</reference>
<feature type="signal peptide" evidence="1">
    <location>
        <begin position="1"/>
        <end position="18"/>
    </location>
</feature>
<dbReference type="RefSeq" id="WP_071903525.1">
    <property type="nucleotide sequence ID" value="NZ_MPIN01000014.1"/>
</dbReference>
<keyword evidence="1" id="KW-0732">Signal</keyword>
<gene>
    <name evidence="2" type="ORF">BON30_38475</name>
</gene>
<dbReference type="EMBL" id="MPIN01000014">
    <property type="protein sequence ID" value="OJH35425.1"/>
    <property type="molecule type" value="Genomic_DNA"/>
</dbReference>
<evidence type="ECO:0000313" key="3">
    <source>
        <dbReference type="Proteomes" id="UP000182229"/>
    </source>
</evidence>
<evidence type="ECO:0000256" key="1">
    <source>
        <dbReference type="SAM" id="SignalP"/>
    </source>
</evidence>
<sequence length="138" mass="15042">MRLFFVISLLLLSVLPLGGCNRPSYETPVRAYQTFLRAVQRGDEKTAYSALSQPTQEALKQKAQTVANASAGAVKADPVAFFFANVAPPPDVAEVTLASETGDTAQVNVVFSQVQRQVRMVRETSGWKIDLTQSLQQP</sequence>
<keyword evidence="3" id="KW-1185">Reference proteome</keyword>
<accession>A0A1L9AZJ0</accession>
<dbReference type="STRING" id="83449.BON30_38475"/>
<feature type="chain" id="PRO_5012069550" description="Lipoprotein" evidence="1">
    <location>
        <begin position="19"/>
        <end position="138"/>
    </location>
</feature>
<evidence type="ECO:0008006" key="4">
    <source>
        <dbReference type="Google" id="ProtNLM"/>
    </source>
</evidence>
<dbReference type="OrthoDB" id="5510907at2"/>
<name>A0A1L9AZJ0_9BACT</name>
<dbReference type="Proteomes" id="UP000182229">
    <property type="component" value="Unassembled WGS sequence"/>
</dbReference>
<comment type="caution">
    <text evidence="2">The sequence shown here is derived from an EMBL/GenBank/DDBJ whole genome shotgun (WGS) entry which is preliminary data.</text>
</comment>
<proteinExistence type="predicted"/>
<dbReference type="AlphaFoldDB" id="A0A1L9AZJ0"/>
<organism evidence="2 3">
    <name type="scientific">Cystobacter ferrugineus</name>
    <dbReference type="NCBI Taxonomy" id="83449"/>
    <lineage>
        <taxon>Bacteria</taxon>
        <taxon>Pseudomonadati</taxon>
        <taxon>Myxococcota</taxon>
        <taxon>Myxococcia</taxon>
        <taxon>Myxococcales</taxon>
        <taxon>Cystobacterineae</taxon>
        <taxon>Archangiaceae</taxon>
        <taxon>Cystobacter</taxon>
    </lineage>
</organism>
<evidence type="ECO:0000313" key="2">
    <source>
        <dbReference type="EMBL" id="OJH35425.1"/>
    </source>
</evidence>